<dbReference type="Proteomes" id="UP000076643">
    <property type="component" value="Unassembled WGS sequence"/>
</dbReference>
<comment type="caution">
    <text evidence="1">The sequence shown here is derived from an EMBL/GenBank/DDBJ whole genome shotgun (WGS) entry which is preliminary data.</text>
</comment>
<evidence type="ECO:0000313" key="2">
    <source>
        <dbReference type="Proteomes" id="UP000076643"/>
    </source>
</evidence>
<gene>
    <name evidence="1" type="ORF">N475_23030</name>
</gene>
<sequence>MGMLVKVLILVFTISLFGCVTPNLAPKFELPADSGAGIVWGTITYEGQYNDFQLFYKNNNSGELGYVQADLIEMQNARGGIFAVSLPAGSYTLTGWRISEPYLSVNFSQRGNEFVSESGIINYIGNVHFTLQARMNMAEAGVIYQNHIKRDKQLIVNRYPSFDIEKLKVDNVFLGSTFCSKPVVSENKRCTKSIVNTPVR</sequence>
<name>A0A161ZT04_9GAMM</name>
<evidence type="ECO:0000313" key="1">
    <source>
        <dbReference type="EMBL" id="KZN31628.1"/>
    </source>
</evidence>
<accession>A0A161ZT04</accession>
<dbReference type="AlphaFoldDB" id="A0A161ZT04"/>
<dbReference type="EMBL" id="AUYB01000137">
    <property type="protein sequence ID" value="KZN31628.1"/>
    <property type="molecule type" value="Genomic_DNA"/>
</dbReference>
<dbReference type="PATRIC" id="fig|1365250.3.peg.4561"/>
<reference evidence="1 2" key="1">
    <citation type="submission" date="2013-07" db="EMBL/GenBank/DDBJ databases">
        <title>Comparative Genomic and Metabolomic Analysis of Twelve Strains of Pseudoalteromonas luteoviolacea.</title>
        <authorList>
            <person name="Vynne N.G."/>
            <person name="Mansson M."/>
            <person name="Gram L."/>
        </authorList>
    </citation>
    <scope>NUCLEOTIDE SEQUENCE [LARGE SCALE GENOMIC DNA]</scope>
    <source>
        <strain evidence="1 2">DSM 6061</strain>
    </source>
</reference>
<dbReference type="PROSITE" id="PS51257">
    <property type="entry name" value="PROKAR_LIPOPROTEIN"/>
    <property type="match status" value="1"/>
</dbReference>
<proteinExistence type="predicted"/>
<keyword evidence="2" id="KW-1185">Reference proteome</keyword>
<protein>
    <submittedName>
        <fullName evidence="1">Uncharacterized protein</fullName>
    </submittedName>
</protein>
<organism evidence="1 2">
    <name type="scientific">Pseudoalteromonas luteoviolacea DSM 6061</name>
    <dbReference type="NCBI Taxonomy" id="1365250"/>
    <lineage>
        <taxon>Bacteria</taxon>
        <taxon>Pseudomonadati</taxon>
        <taxon>Pseudomonadota</taxon>
        <taxon>Gammaproteobacteria</taxon>
        <taxon>Alteromonadales</taxon>
        <taxon>Pseudoalteromonadaceae</taxon>
        <taxon>Pseudoalteromonas</taxon>
    </lineage>
</organism>